<accession>A0AA36Y4I5</accession>
<evidence type="ECO:0000313" key="9">
    <source>
        <dbReference type="EMBL" id="EHO16479.1"/>
    </source>
</evidence>
<name>A0AA36Y4I5_9FIRM</name>
<dbReference type="InterPro" id="IPR050256">
    <property type="entry name" value="Glycosyltransferase_2"/>
</dbReference>
<keyword evidence="6 7" id="KW-0472">Membrane</keyword>
<dbReference type="Gene3D" id="3.90.550.10">
    <property type="entry name" value="Spore Coat Polysaccharide Biosynthesis Protein SpsA, Chain A"/>
    <property type="match status" value="1"/>
</dbReference>
<dbReference type="EMBL" id="AGEL01000007">
    <property type="protein sequence ID" value="EHO16479.1"/>
    <property type="molecule type" value="Genomic_DNA"/>
</dbReference>
<dbReference type="InterPro" id="IPR029044">
    <property type="entry name" value="Nucleotide-diphossugar_trans"/>
</dbReference>
<evidence type="ECO:0000256" key="6">
    <source>
        <dbReference type="ARBA" id="ARBA00023136"/>
    </source>
</evidence>
<evidence type="ECO:0000259" key="8">
    <source>
        <dbReference type="Pfam" id="PF00535"/>
    </source>
</evidence>
<dbReference type="PANTHER" id="PTHR48090">
    <property type="entry name" value="UNDECAPRENYL-PHOSPHATE 4-DEOXY-4-FORMAMIDO-L-ARABINOSE TRANSFERASE-RELATED"/>
    <property type="match status" value="1"/>
</dbReference>
<feature type="domain" description="Glycosyltransferase 2-like" evidence="8">
    <location>
        <begin position="9"/>
        <end position="131"/>
    </location>
</feature>
<evidence type="ECO:0000256" key="5">
    <source>
        <dbReference type="ARBA" id="ARBA00022989"/>
    </source>
</evidence>
<dbReference type="AlphaFoldDB" id="A0AA36Y4I5"/>
<evidence type="ECO:0000256" key="2">
    <source>
        <dbReference type="ARBA" id="ARBA00022676"/>
    </source>
</evidence>
<feature type="transmembrane region" description="Helical" evidence="7">
    <location>
        <begin position="266"/>
        <end position="294"/>
    </location>
</feature>
<organism evidence="9 10">
    <name type="scientific">Stomatobaculum longum</name>
    <dbReference type="NCBI Taxonomy" id="796942"/>
    <lineage>
        <taxon>Bacteria</taxon>
        <taxon>Bacillati</taxon>
        <taxon>Bacillota</taxon>
        <taxon>Clostridia</taxon>
        <taxon>Lachnospirales</taxon>
        <taxon>Lachnospiraceae</taxon>
        <taxon>Stomatobaculum</taxon>
    </lineage>
</organism>
<gene>
    <name evidence="9" type="ORF">HMPREF9623_01178</name>
</gene>
<keyword evidence="4 7" id="KW-0812">Transmembrane</keyword>
<evidence type="ECO:0000313" key="10">
    <source>
        <dbReference type="Proteomes" id="UP000018466"/>
    </source>
</evidence>
<evidence type="ECO:0000256" key="1">
    <source>
        <dbReference type="ARBA" id="ARBA00004141"/>
    </source>
</evidence>
<keyword evidence="5 7" id="KW-1133">Transmembrane helix</keyword>
<evidence type="ECO:0000256" key="7">
    <source>
        <dbReference type="SAM" id="Phobius"/>
    </source>
</evidence>
<proteinExistence type="predicted"/>
<dbReference type="PANTHER" id="PTHR48090:SF1">
    <property type="entry name" value="PROPHAGE BACTOPRENOL GLUCOSYL TRANSFERASE HOMOLOG"/>
    <property type="match status" value="1"/>
</dbReference>
<keyword evidence="2" id="KW-0328">Glycosyltransferase</keyword>
<dbReference type="CDD" id="cd04187">
    <property type="entry name" value="DPM1_like_bac"/>
    <property type="match status" value="1"/>
</dbReference>
<keyword evidence="10" id="KW-1185">Reference proteome</keyword>
<reference evidence="9 10" key="1">
    <citation type="submission" date="2011-10" db="EMBL/GenBank/DDBJ databases">
        <title>The Genome Sequence of Lachnospiraceae bacterium ACC2.</title>
        <authorList>
            <consortium name="The Broad Institute Genome Sequencing Platform"/>
            <person name="Earl A."/>
            <person name="Ward D."/>
            <person name="Feldgarden M."/>
            <person name="Gevers D."/>
            <person name="Sizova M."/>
            <person name="Hazen A."/>
            <person name="Epstein S."/>
            <person name="Young S.K."/>
            <person name="Zeng Q."/>
            <person name="Gargeya S."/>
            <person name="Fitzgerald M."/>
            <person name="Haas B."/>
            <person name="Abouelleil A."/>
            <person name="Alvarado L."/>
            <person name="Arachchi H.M."/>
            <person name="Berlin A."/>
            <person name="Brown A."/>
            <person name="Chapman S.B."/>
            <person name="Chen Z."/>
            <person name="Dunbar C."/>
            <person name="Freedman E."/>
            <person name="Gearin G."/>
            <person name="Goldberg J."/>
            <person name="Griggs A."/>
            <person name="Gujja S."/>
            <person name="Heiman D."/>
            <person name="Howarth C."/>
            <person name="Larson L."/>
            <person name="Lui A."/>
            <person name="MacDonald P.J.P."/>
            <person name="Montmayeur A."/>
            <person name="Murphy C."/>
            <person name="Neiman D."/>
            <person name="Pearson M."/>
            <person name="Priest M."/>
            <person name="Roberts A."/>
            <person name="Saif S."/>
            <person name="Shea T."/>
            <person name="Shenoy N."/>
            <person name="Sisk P."/>
            <person name="Stolte C."/>
            <person name="Sykes S."/>
            <person name="Wortman J."/>
            <person name="Nusbaum C."/>
            <person name="Birren B."/>
        </authorList>
    </citation>
    <scope>NUCLEOTIDE SEQUENCE [LARGE SCALE GENOMIC DNA]</scope>
    <source>
        <strain evidence="9 10">ACC2</strain>
    </source>
</reference>
<dbReference type="GO" id="GO:0005886">
    <property type="term" value="C:plasma membrane"/>
    <property type="evidence" value="ECO:0007669"/>
    <property type="project" value="TreeGrafter"/>
</dbReference>
<evidence type="ECO:0000256" key="3">
    <source>
        <dbReference type="ARBA" id="ARBA00022679"/>
    </source>
</evidence>
<evidence type="ECO:0000256" key="4">
    <source>
        <dbReference type="ARBA" id="ARBA00022692"/>
    </source>
</evidence>
<dbReference type="Proteomes" id="UP000018466">
    <property type="component" value="Unassembled WGS sequence"/>
</dbReference>
<dbReference type="InterPro" id="IPR001173">
    <property type="entry name" value="Glyco_trans_2-like"/>
</dbReference>
<sequence>MAERTNILTVVVSVFNEEEALPLCRERLTEVLERSGRPYALLFVNDGSSDRSAELLDRFAAEDARIRVLHFSRNFGHEAAMIAGIDYAEGNVICMDADLQHPPQCIPEIVRAFNEGFDVISMVRTANRSAGLIKNITSAGFYGVMNALSGTRFEKNASDFFGISARAAEVLRHDYRERVRFLRGYVQSLGFRSTTLSYEAAERAAGHSKYSIRKLFRFSMNTIMSFSDLPLRLGIYAGIASGALGVLLLLYSIFTKLRFGAPDGYTTIIVVICFMFSMLFLILGIMGQYIGVLFQEVKGRPIYIVAAERGARAAEHGVLTDKKTEA</sequence>
<keyword evidence="3" id="KW-0808">Transferase</keyword>
<comment type="caution">
    <text evidence="9">The sequence shown here is derived from an EMBL/GenBank/DDBJ whole genome shotgun (WGS) entry which is preliminary data.</text>
</comment>
<dbReference type="RefSeq" id="WP_009533011.1">
    <property type="nucleotide sequence ID" value="NZ_JH590863.1"/>
</dbReference>
<protein>
    <recommendedName>
        <fullName evidence="8">Glycosyltransferase 2-like domain-containing protein</fullName>
    </recommendedName>
</protein>
<dbReference type="GeneID" id="86940940"/>
<dbReference type="GO" id="GO:0016757">
    <property type="term" value="F:glycosyltransferase activity"/>
    <property type="evidence" value="ECO:0007669"/>
    <property type="project" value="UniProtKB-KW"/>
</dbReference>
<feature type="transmembrane region" description="Helical" evidence="7">
    <location>
        <begin position="233"/>
        <end position="254"/>
    </location>
</feature>
<dbReference type="Pfam" id="PF00535">
    <property type="entry name" value="Glycos_transf_2"/>
    <property type="match status" value="1"/>
</dbReference>
<comment type="subcellular location">
    <subcellularLocation>
        <location evidence="1">Membrane</location>
        <topology evidence="1">Multi-pass membrane protein</topology>
    </subcellularLocation>
</comment>
<dbReference type="SUPFAM" id="SSF53448">
    <property type="entry name" value="Nucleotide-diphospho-sugar transferases"/>
    <property type="match status" value="1"/>
</dbReference>